<feature type="domain" description="RING-type" evidence="10">
    <location>
        <begin position="208"/>
        <end position="250"/>
    </location>
</feature>
<evidence type="ECO:0000256" key="7">
    <source>
        <dbReference type="ARBA" id="ARBA00023136"/>
    </source>
</evidence>
<evidence type="ECO:0000256" key="5">
    <source>
        <dbReference type="ARBA" id="ARBA00022833"/>
    </source>
</evidence>
<reference evidence="12" key="1">
    <citation type="submission" date="2021-02" db="EMBL/GenBank/DDBJ databases">
        <authorList>
            <person name="Nowell W R."/>
        </authorList>
    </citation>
    <scope>NUCLEOTIDE SEQUENCE</scope>
</reference>
<dbReference type="PROSITE" id="PS50089">
    <property type="entry name" value="ZF_RING_2"/>
    <property type="match status" value="1"/>
</dbReference>
<gene>
    <name evidence="12" type="ORF">JBS370_LOCUS7595</name>
    <name evidence="11" type="ORF">ZHD862_LOCUS11253</name>
</gene>
<name>A0A818SM65_9BILA</name>
<evidence type="ECO:0000256" key="6">
    <source>
        <dbReference type="ARBA" id="ARBA00022989"/>
    </source>
</evidence>
<evidence type="ECO:0000256" key="2">
    <source>
        <dbReference type="ARBA" id="ARBA00022692"/>
    </source>
</evidence>
<organism evidence="12 13">
    <name type="scientific">Rotaria sordida</name>
    <dbReference type="NCBI Taxonomy" id="392033"/>
    <lineage>
        <taxon>Eukaryota</taxon>
        <taxon>Metazoa</taxon>
        <taxon>Spiralia</taxon>
        <taxon>Gnathifera</taxon>
        <taxon>Rotifera</taxon>
        <taxon>Eurotatoria</taxon>
        <taxon>Bdelloidea</taxon>
        <taxon>Philodinida</taxon>
        <taxon>Philodinidae</taxon>
        <taxon>Rotaria</taxon>
    </lineage>
</organism>
<accession>A0A818SM65</accession>
<dbReference type="InterPro" id="IPR013083">
    <property type="entry name" value="Znf_RING/FYVE/PHD"/>
</dbReference>
<evidence type="ECO:0000256" key="8">
    <source>
        <dbReference type="PROSITE-ProRule" id="PRU00175"/>
    </source>
</evidence>
<proteinExistence type="predicted"/>
<dbReference type="PANTHER" id="PTHR46539">
    <property type="entry name" value="E3 UBIQUITIN-PROTEIN LIGASE ATL42"/>
    <property type="match status" value="1"/>
</dbReference>
<dbReference type="EMBL" id="CAJNOT010000421">
    <property type="protein sequence ID" value="CAF0975944.1"/>
    <property type="molecule type" value="Genomic_DNA"/>
</dbReference>
<comment type="caution">
    <text evidence="12">The sequence shown here is derived from an EMBL/GenBank/DDBJ whole genome shotgun (WGS) entry which is preliminary data.</text>
</comment>
<dbReference type="InterPro" id="IPR001841">
    <property type="entry name" value="Znf_RING"/>
</dbReference>
<dbReference type="UniPathway" id="UPA00143"/>
<keyword evidence="5" id="KW-0862">Zinc</keyword>
<dbReference type="EMBL" id="CAJOBD010000456">
    <property type="protein sequence ID" value="CAF3671902.1"/>
    <property type="molecule type" value="Genomic_DNA"/>
</dbReference>
<keyword evidence="3" id="KW-0479">Metal-binding</keyword>
<comment type="subcellular location">
    <subcellularLocation>
        <location evidence="1">Membrane</location>
    </subcellularLocation>
</comment>
<feature type="transmembrane region" description="Helical" evidence="9">
    <location>
        <begin position="134"/>
        <end position="157"/>
    </location>
</feature>
<evidence type="ECO:0000313" key="11">
    <source>
        <dbReference type="EMBL" id="CAF0975944.1"/>
    </source>
</evidence>
<dbReference type="Pfam" id="PF13639">
    <property type="entry name" value="zf-RING_2"/>
    <property type="match status" value="1"/>
</dbReference>
<sequence length="289" mass="33807">MESLTSYTIPIDTYLVHQTEADHVYFLHVDETNDKTFVIKGIRCLSYRYTSSHCTKNFESKYLNIQYLMFSSLYTLKMTDDYSSFQQLLRNLSFQMLNNKNEYNLTYIISSYNIYDKIDKPKDPHERSLSTTTLIGIIFLGVCFVFIFGFIIVWYAIFQCRRFTQNRIEKNHRIALEKSAQQILDKSPIILFDSNSEDNDFTDKDPMCAICLETFKNKEKIRKLDVCSHYFHVTCIDPWLLSHQSCPLCNRNILDDSIPSISSNIMNAENQQNNNATTAIINNDNNQTI</sequence>
<dbReference type="GO" id="GO:0016020">
    <property type="term" value="C:membrane"/>
    <property type="evidence" value="ECO:0007669"/>
    <property type="project" value="UniProtKB-SubCell"/>
</dbReference>
<dbReference type="SMART" id="SM00184">
    <property type="entry name" value="RING"/>
    <property type="match status" value="1"/>
</dbReference>
<evidence type="ECO:0000313" key="13">
    <source>
        <dbReference type="Proteomes" id="UP000663836"/>
    </source>
</evidence>
<evidence type="ECO:0000256" key="1">
    <source>
        <dbReference type="ARBA" id="ARBA00004370"/>
    </source>
</evidence>
<dbReference type="PANTHER" id="PTHR46539:SF1">
    <property type="entry name" value="E3 UBIQUITIN-PROTEIN LIGASE ATL42"/>
    <property type="match status" value="1"/>
</dbReference>
<keyword evidence="6 9" id="KW-1133">Transmembrane helix</keyword>
<evidence type="ECO:0000259" key="10">
    <source>
        <dbReference type="PROSITE" id="PS50089"/>
    </source>
</evidence>
<evidence type="ECO:0000256" key="3">
    <source>
        <dbReference type="ARBA" id="ARBA00022723"/>
    </source>
</evidence>
<dbReference type="Proteomes" id="UP000663864">
    <property type="component" value="Unassembled WGS sequence"/>
</dbReference>
<dbReference type="GO" id="GO:0016567">
    <property type="term" value="P:protein ubiquitination"/>
    <property type="evidence" value="ECO:0007669"/>
    <property type="project" value="UniProtKB-UniPathway"/>
</dbReference>
<keyword evidence="7 9" id="KW-0472">Membrane</keyword>
<keyword evidence="4 8" id="KW-0863">Zinc-finger</keyword>
<dbReference type="Gene3D" id="3.30.40.10">
    <property type="entry name" value="Zinc/RING finger domain, C3HC4 (zinc finger)"/>
    <property type="match status" value="1"/>
</dbReference>
<evidence type="ECO:0000256" key="4">
    <source>
        <dbReference type="ARBA" id="ARBA00022771"/>
    </source>
</evidence>
<dbReference type="AlphaFoldDB" id="A0A818SM65"/>
<dbReference type="Proteomes" id="UP000663836">
    <property type="component" value="Unassembled WGS sequence"/>
</dbReference>
<evidence type="ECO:0000313" key="12">
    <source>
        <dbReference type="EMBL" id="CAF3671902.1"/>
    </source>
</evidence>
<evidence type="ECO:0000256" key="9">
    <source>
        <dbReference type="SAM" id="Phobius"/>
    </source>
</evidence>
<dbReference type="CDD" id="cd16454">
    <property type="entry name" value="RING-H2_PA-TM-RING"/>
    <property type="match status" value="1"/>
</dbReference>
<dbReference type="SUPFAM" id="SSF57850">
    <property type="entry name" value="RING/U-box"/>
    <property type="match status" value="1"/>
</dbReference>
<protein>
    <recommendedName>
        <fullName evidence="10">RING-type domain-containing protein</fullName>
    </recommendedName>
</protein>
<keyword evidence="2 9" id="KW-0812">Transmembrane</keyword>
<dbReference type="GO" id="GO:0008270">
    <property type="term" value="F:zinc ion binding"/>
    <property type="evidence" value="ECO:0007669"/>
    <property type="project" value="UniProtKB-KW"/>
</dbReference>